<dbReference type="GO" id="GO:0009253">
    <property type="term" value="P:peptidoglycan catabolic process"/>
    <property type="evidence" value="ECO:0007669"/>
    <property type="project" value="InterPro"/>
</dbReference>
<dbReference type="RefSeq" id="WP_128796306.1">
    <property type="nucleotide sequence ID" value="NZ_CP034669.1"/>
</dbReference>
<feature type="coiled-coil region" evidence="2">
    <location>
        <begin position="367"/>
        <end position="394"/>
    </location>
</feature>
<dbReference type="GO" id="GO:0008745">
    <property type="term" value="F:N-acetylmuramoyl-L-alanine amidase activity"/>
    <property type="evidence" value="ECO:0007669"/>
    <property type="project" value="InterPro"/>
</dbReference>
<dbReference type="SMART" id="SM00701">
    <property type="entry name" value="PGRP"/>
    <property type="match status" value="1"/>
</dbReference>
<reference evidence="5 6" key="1">
    <citation type="submission" date="2018-12" db="EMBL/GenBank/DDBJ databases">
        <title>Complete Genome Sequence of the Corallopyronin A producing Myxobacterium Corallococcus coralloides B035.</title>
        <authorList>
            <person name="Bouhired S.M."/>
            <person name="Rupp O."/>
            <person name="Blom J."/>
            <person name="Schaeberle T.F."/>
            <person name="Kehraus S."/>
            <person name="Schiefer A."/>
            <person name="Pfarr K."/>
            <person name="Goesmann A."/>
            <person name="Hoerauf A."/>
            <person name="Koenig G.M."/>
        </authorList>
    </citation>
    <scope>NUCLEOTIDE SEQUENCE [LARGE SCALE GENOMIC DNA]</scope>
    <source>
        <strain evidence="5 6">B035</strain>
    </source>
</reference>
<dbReference type="InterPro" id="IPR006619">
    <property type="entry name" value="PGRP_domain_met/bac"/>
</dbReference>
<accession>A0A410RR07</accession>
<feature type="domain" description="Peptidoglycan recognition protein family" evidence="4">
    <location>
        <begin position="185"/>
        <end position="343"/>
    </location>
</feature>
<evidence type="ECO:0000313" key="6">
    <source>
        <dbReference type="Proteomes" id="UP000288758"/>
    </source>
</evidence>
<comment type="similarity">
    <text evidence="1">Belongs to the N-acetylmuramoyl-L-alanine amidase 2 family.</text>
</comment>
<dbReference type="SUPFAM" id="SSF55846">
    <property type="entry name" value="N-acetylmuramoyl-L-alanine amidase-like"/>
    <property type="match status" value="1"/>
</dbReference>
<dbReference type="PANTHER" id="PTHR11022:SF41">
    <property type="entry name" value="PEPTIDOGLYCAN-RECOGNITION PROTEIN LC-RELATED"/>
    <property type="match status" value="1"/>
</dbReference>
<gene>
    <name evidence="5" type="ORF">EJ065_2745</name>
</gene>
<dbReference type="SMART" id="SM00644">
    <property type="entry name" value="Ami_2"/>
    <property type="match status" value="1"/>
</dbReference>
<keyword evidence="2" id="KW-0175">Coiled coil</keyword>
<evidence type="ECO:0008006" key="7">
    <source>
        <dbReference type="Google" id="ProtNLM"/>
    </source>
</evidence>
<evidence type="ECO:0000259" key="3">
    <source>
        <dbReference type="SMART" id="SM00644"/>
    </source>
</evidence>
<dbReference type="InterPro" id="IPR036505">
    <property type="entry name" value="Amidase/PGRP_sf"/>
</dbReference>
<dbReference type="EMBL" id="CP034669">
    <property type="protein sequence ID" value="QAT84317.1"/>
    <property type="molecule type" value="Genomic_DNA"/>
</dbReference>
<dbReference type="Proteomes" id="UP000288758">
    <property type="component" value="Chromosome"/>
</dbReference>
<dbReference type="GO" id="GO:0008270">
    <property type="term" value="F:zinc ion binding"/>
    <property type="evidence" value="ECO:0007669"/>
    <property type="project" value="InterPro"/>
</dbReference>
<organism evidence="5 6">
    <name type="scientific">Corallococcus coralloides</name>
    <name type="common">Myxococcus coralloides</name>
    <dbReference type="NCBI Taxonomy" id="184914"/>
    <lineage>
        <taxon>Bacteria</taxon>
        <taxon>Pseudomonadati</taxon>
        <taxon>Myxococcota</taxon>
        <taxon>Myxococcia</taxon>
        <taxon>Myxococcales</taxon>
        <taxon>Cystobacterineae</taxon>
        <taxon>Myxococcaceae</taxon>
        <taxon>Corallococcus</taxon>
    </lineage>
</organism>
<name>A0A410RR07_CORCK</name>
<evidence type="ECO:0000313" key="5">
    <source>
        <dbReference type="EMBL" id="QAT84317.1"/>
    </source>
</evidence>
<dbReference type="CDD" id="cd06583">
    <property type="entry name" value="PGRP"/>
    <property type="match status" value="1"/>
</dbReference>
<dbReference type="InterPro" id="IPR002502">
    <property type="entry name" value="Amidase_domain"/>
</dbReference>
<sequence>MSQNPSKSLSTPAPPQRQLRWIGRIRPYSARIHKKPHGNPQGQIHDVVVDLPKGTPVTVIGKEGANLHVQVMQGGKAYDGFISQELVEYVSPSAPGFEEALATKDWPAAAQHLSTLQRTEIRDLLKLRSASELAHLTLGALSSKPSPHQRVTEAIERLNFAASIAGTQLWSAQSALESEQAKFQVKVIPRETWGALPPDKSKGWDEYPPNTHLPLTRIVVHHTADPLGQTVKELESKERLAGYADMPYHFVITKNGEIYEGRRINIVGAHAGEFKNNKDITKDPDYKSIGIVLTGDFESRMENGWSPDKPTQAQLASLQQLLNHLVLKYSLSPDSILKHSEVKRDGKPKVCPGEHLSPHVDIGKTVARQALKRLKAAEEDFQAAEQRASMLKLK</sequence>
<dbReference type="Pfam" id="PF01510">
    <property type="entry name" value="Amidase_2"/>
    <property type="match status" value="1"/>
</dbReference>
<proteinExistence type="inferred from homology"/>
<protein>
    <recommendedName>
        <fullName evidence="7">N-acetylmuramoyl-L-alanine amidase</fullName>
    </recommendedName>
</protein>
<evidence type="ECO:0000256" key="1">
    <source>
        <dbReference type="ARBA" id="ARBA00007553"/>
    </source>
</evidence>
<evidence type="ECO:0000259" key="4">
    <source>
        <dbReference type="SMART" id="SM00701"/>
    </source>
</evidence>
<feature type="domain" description="N-acetylmuramoyl-L-alanine amidase" evidence="3">
    <location>
        <begin position="204"/>
        <end position="353"/>
    </location>
</feature>
<dbReference type="InterPro" id="IPR015510">
    <property type="entry name" value="PGRP"/>
</dbReference>
<dbReference type="Gene3D" id="3.40.80.10">
    <property type="entry name" value="Peptidoglycan recognition protein-like"/>
    <property type="match status" value="1"/>
</dbReference>
<evidence type="ECO:0000256" key="2">
    <source>
        <dbReference type="SAM" id="Coils"/>
    </source>
</evidence>
<dbReference type="PANTHER" id="PTHR11022">
    <property type="entry name" value="PEPTIDOGLYCAN RECOGNITION PROTEIN"/>
    <property type="match status" value="1"/>
</dbReference>
<dbReference type="AlphaFoldDB" id="A0A410RR07"/>